<feature type="compositionally biased region" description="Polar residues" evidence="1">
    <location>
        <begin position="71"/>
        <end position="80"/>
    </location>
</feature>
<name>A0A485N309_LYNPA</name>
<dbReference type="Pfam" id="PF05477">
    <property type="entry name" value="SURF2"/>
    <property type="match status" value="1"/>
</dbReference>
<organism evidence="2 3">
    <name type="scientific">Lynx pardinus</name>
    <name type="common">Iberian lynx</name>
    <name type="synonym">Felis pardina</name>
    <dbReference type="NCBI Taxonomy" id="191816"/>
    <lineage>
        <taxon>Eukaryota</taxon>
        <taxon>Metazoa</taxon>
        <taxon>Chordata</taxon>
        <taxon>Craniata</taxon>
        <taxon>Vertebrata</taxon>
        <taxon>Euteleostomi</taxon>
        <taxon>Mammalia</taxon>
        <taxon>Eutheria</taxon>
        <taxon>Laurasiatheria</taxon>
        <taxon>Carnivora</taxon>
        <taxon>Feliformia</taxon>
        <taxon>Felidae</taxon>
        <taxon>Felinae</taxon>
        <taxon>Lynx</taxon>
    </lineage>
</organism>
<dbReference type="EMBL" id="CAAGRJ010009354">
    <property type="protein sequence ID" value="VFV26929.1"/>
    <property type="molecule type" value="Genomic_DNA"/>
</dbReference>
<dbReference type="Proteomes" id="UP000386466">
    <property type="component" value="Unassembled WGS sequence"/>
</dbReference>
<accession>A0A485N309</accession>
<dbReference type="PANTHER" id="PTHR34348:SF1">
    <property type="entry name" value="SURFEIT LOCUS PROTEIN 2"/>
    <property type="match status" value="1"/>
</dbReference>
<protein>
    <submittedName>
        <fullName evidence="2">Uncharacterized protein</fullName>
    </submittedName>
</protein>
<dbReference type="PANTHER" id="PTHR34348">
    <property type="entry name" value="SURFEIT LOCUS PROTEIN 2"/>
    <property type="match status" value="1"/>
</dbReference>
<evidence type="ECO:0000256" key="1">
    <source>
        <dbReference type="SAM" id="MobiDB-lite"/>
    </source>
</evidence>
<proteinExistence type="predicted"/>
<reference evidence="2 3" key="1">
    <citation type="submission" date="2019-01" db="EMBL/GenBank/DDBJ databases">
        <authorList>
            <person name="Alioto T."/>
            <person name="Alioto T."/>
        </authorList>
    </citation>
    <scope>NUCLEOTIDE SEQUENCE [LARGE SCALE GENOMIC DNA]</scope>
</reference>
<keyword evidence="3" id="KW-1185">Reference proteome</keyword>
<gene>
    <name evidence="2" type="ORF">LYPA_23C023073</name>
</gene>
<feature type="non-terminal residue" evidence="2">
    <location>
        <position position="1"/>
    </location>
</feature>
<dbReference type="InterPro" id="IPR008833">
    <property type="entry name" value="Surf2"/>
</dbReference>
<dbReference type="AlphaFoldDB" id="A0A485N309"/>
<evidence type="ECO:0000313" key="2">
    <source>
        <dbReference type="EMBL" id="VFV26929.1"/>
    </source>
</evidence>
<feature type="region of interest" description="Disordered" evidence="1">
    <location>
        <begin position="49"/>
        <end position="89"/>
    </location>
</feature>
<sequence length="89" mass="10434">LTLWHINKSPEHVLRHPQGQRYQRALREYEECQKQGVECVSARLLHKRRPREDQMDSSRPPCLREAFWKPASSNDNATVSDSDDSMTDL</sequence>
<evidence type="ECO:0000313" key="3">
    <source>
        <dbReference type="Proteomes" id="UP000386466"/>
    </source>
</evidence>